<evidence type="ECO:0000313" key="5">
    <source>
        <dbReference type="EMBL" id="GIL62082.1"/>
    </source>
</evidence>
<proteinExistence type="inferred from homology"/>
<dbReference type="PANTHER" id="PTHR11759">
    <property type="entry name" value="40S RIBOSOMAL PROTEIN S14/30S RIBOSOMAL PROTEIN S11"/>
    <property type="match status" value="1"/>
</dbReference>
<dbReference type="Pfam" id="PF00411">
    <property type="entry name" value="Ribosomal_S11"/>
    <property type="match status" value="1"/>
</dbReference>
<name>A0A8J4BIN7_9CHLO</name>
<dbReference type="NCBIfam" id="NF003698">
    <property type="entry name" value="PRK05309.1"/>
    <property type="match status" value="1"/>
</dbReference>
<accession>A0A8J4BIN7</accession>
<sequence length="247" mass="26135">AIKNSVQYFFTYGGPLAPTATMVCSAGLLHSLGWALRSTLDLGHFSPVAANLQAQALRSLAAATMARGAEAAVPNREEPSASVAADSSSERGMSPSSTDVASSSAASGHSSNDSNFNVHLRRVVSERRAAEQGSFEGIIHIQNTFNNIIMTLTDQQGFIKTYTSAGIVGFRGARRSQPVAAERAAEELARRALKLGYSTVSIRLKGPGNTKQYAVQSLAAAGLQITSLADVTPIPYNGCRLPKRRRV</sequence>
<dbReference type="GO" id="GO:0003735">
    <property type="term" value="F:structural constituent of ribosome"/>
    <property type="evidence" value="ECO:0007669"/>
    <property type="project" value="InterPro"/>
</dbReference>
<dbReference type="Gene3D" id="3.30.420.80">
    <property type="entry name" value="Ribosomal protein S11"/>
    <property type="match status" value="1"/>
</dbReference>
<feature type="non-terminal residue" evidence="5">
    <location>
        <position position="247"/>
    </location>
</feature>
<dbReference type="InterPro" id="IPR036967">
    <property type="entry name" value="Ribosomal_uS11_sf"/>
</dbReference>
<keyword evidence="3" id="KW-0687">Ribonucleoprotein</keyword>
<dbReference type="GO" id="GO:0005840">
    <property type="term" value="C:ribosome"/>
    <property type="evidence" value="ECO:0007669"/>
    <property type="project" value="UniProtKB-KW"/>
</dbReference>
<comment type="similarity">
    <text evidence="1">Belongs to the universal ribosomal protein uS11 family.</text>
</comment>
<keyword evidence="6" id="KW-1185">Reference proteome</keyword>
<gene>
    <name evidence="5" type="ORF">Vafri_16379</name>
</gene>
<evidence type="ECO:0000313" key="6">
    <source>
        <dbReference type="Proteomes" id="UP000747399"/>
    </source>
</evidence>
<dbReference type="EMBL" id="BNCO01000049">
    <property type="protein sequence ID" value="GIL62082.1"/>
    <property type="molecule type" value="Genomic_DNA"/>
</dbReference>
<dbReference type="HAMAP" id="MF_01310">
    <property type="entry name" value="Ribosomal_uS11"/>
    <property type="match status" value="1"/>
</dbReference>
<dbReference type="GO" id="GO:0006412">
    <property type="term" value="P:translation"/>
    <property type="evidence" value="ECO:0007669"/>
    <property type="project" value="InterPro"/>
</dbReference>
<keyword evidence="2" id="KW-0689">Ribosomal protein</keyword>
<evidence type="ECO:0000256" key="3">
    <source>
        <dbReference type="ARBA" id="ARBA00023274"/>
    </source>
</evidence>
<evidence type="ECO:0000256" key="2">
    <source>
        <dbReference type="ARBA" id="ARBA00022980"/>
    </source>
</evidence>
<dbReference type="GO" id="GO:1990904">
    <property type="term" value="C:ribonucleoprotein complex"/>
    <property type="evidence" value="ECO:0007669"/>
    <property type="project" value="UniProtKB-KW"/>
</dbReference>
<evidence type="ECO:0000256" key="1">
    <source>
        <dbReference type="ARBA" id="ARBA00006194"/>
    </source>
</evidence>
<protein>
    <recommendedName>
        <fullName evidence="7">Ribosomal protein S11</fullName>
    </recommendedName>
</protein>
<evidence type="ECO:0008006" key="7">
    <source>
        <dbReference type="Google" id="ProtNLM"/>
    </source>
</evidence>
<dbReference type="InterPro" id="IPR001971">
    <property type="entry name" value="Ribosomal_uS11"/>
</dbReference>
<feature type="compositionally biased region" description="Low complexity" evidence="4">
    <location>
        <begin position="94"/>
        <end position="113"/>
    </location>
</feature>
<comment type="caution">
    <text evidence="5">The sequence shown here is derived from an EMBL/GenBank/DDBJ whole genome shotgun (WGS) entry which is preliminary data.</text>
</comment>
<reference evidence="5" key="1">
    <citation type="journal article" date="2021" name="Proc. Natl. Acad. Sci. U.S.A.">
        <title>Three genomes in the algal genus Volvox reveal the fate of a haploid sex-determining region after a transition to homothallism.</title>
        <authorList>
            <person name="Yamamoto K."/>
            <person name="Hamaji T."/>
            <person name="Kawai-Toyooka H."/>
            <person name="Matsuzaki R."/>
            <person name="Takahashi F."/>
            <person name="Nishimura Y."/>
            <person name="Kawachi M."/>
            <person name="Noguchi H."/>
            <person name="Minakuchi Y."/>
            <person name="Umen J.G."/>
            <person name="Toyoda A."/>
            <person name="Nozaki H."/>
        </authorList>
    </citation>
    <scope>NUCLEOTIDE SEQUENCE</scope>
    <source>
        <strain evidence="5">NIES-3780</strain>
    </source>
</reference>
<dbReference type="AlphaFoldDB" id="A0A8J4BIN7"/>
<evidence type="ECO:0000256" key="4">
    <source>
        <dbReference type="SAM" id="MobiDB-lite"/>
    </source>
</evidence>
<organism evidence="5 6">
    <name type="scientific">Volvox africanus</name>
    <dbReference type="NCBI Taxonomy" id="51714"/>
    <lineage>
        <taxon>Eukaryota</taxon>
        <taxon>Viridiplantae</taxon>
        <taxon>Chlorophyta</taxon>
        <taxon>core chlorophytes</taxon>
        <taxon>Chlorophyceae</taxon>
        <taxon>CS clade</taxon>
        <taxon>Chlamydomonadales</taxon>
        <taxon>Volvocaceae</taxon>
        <taxon>Volvox</taxon>
    </lineage>
</organism>
<feature type="region of interest" description="Disordered" evidence="4">
    <location>
        <begin position="70"/>
        <end position="113"/>
    </location>
</feature>
<dbReference type="SUPFAM" id="SSF53137">
    <property type="entry name" value="Translational machinery components"/>
    <property type="match status" value="1"/>
</dbReference>
<dbReference type="Proteomes" id="UP000747399">
    <property type="component" value="Unassembled WGS sequence"/>
</dbReference>